<evidence type="ECO:0000256" key="3">
    <source>
        <dbReference type="ARBA" id="ARBA00023295"/>
    </source>
</evidence>
<dbReference type="InterPro" id="IPR011050">
    <property type="entry name" value="Pectin_lyase_fold/virulence"/>
</dbReference>
<dbReference type="GO" id="GO:0016787">
    <property type="term" value="F:hydrolase activity"/>
    <property type="evidence" value="ECO:0007669"/>
    <property type="project" value="UniProtKB-KW"/>
</dbReference>
<evidence type="ECO:0000256" key="4">
    <source>
        <dbReference type="RuleBase" id="RU361169"/>
    </source>
</evidence>
<evidence type="ECO:0000313" key="6">
    <source>
        <dbReference type="EMBL" id="MBC5604146.1"/>
    </source>
</evidence>
<accession>A0ABR7C8L9</accession>
<reference evidence="6 7" key="1">
    <citation type="submission" date="2020-08" db="EMBL/GenBank/DDBJ databases">
        <title>Genome public.</title>
        <authorList>
            <person name="Liu C."/>
            <person name="Sun Q."/>
        </authorList>
    </citation>
    <scope>NUCLEOTIDE SEQUENCE [LARGE SCALE GENOMIC DNA]</scope>
    <source>
        <strain evidence="6 7">M27</strain>
    </source>
</reference>
<dbReference type="SUPFAM" id="SSF51126">
    <property type="entry name" value="Pectin lyase-like"/>
    <property type="match status" value="2"/>
</dbReference>
<dbReference type="Gene3D" id="2.160.20.10">
    <property type="entry name" value="Single-stranded right-handed beta-helix, Pectin lyase-like"/>
    <property type="match status" value="1"/>
</dbReference>
<gene>
    <name evidence="6" type="ORF">H8S67_05615</name>
</gene>
<evidence type="ECO:0000313" key="7">
    <source>
        <dbReference type="Proteomes" id="UP000600600"/>
    </source>
</evidence>
<dbReference type="InterPro" id="IPR000743">
    <property type="entry name" value="Glyco_hydro_28"/>
</dbReference>
<comment type="similarity">
    <text evidence="1 4">Belongs to the glycosyl hydrolase 28 family.</text>
</comment>
<dbReference type="EMBL" id="JACOOE010000002">
    <property type="protein sequence ID" value="MBC5604146.1"/>
    <property type="molecule type" value="Genomic_DNA"/>
</dbReference>
<comment type="caution">
    <text evidence="6">The sequence shown here is derived from an EMBL/GenBank/DDBJ whole genome shotgun (WGS) entry which is preliminary data.</text>
</comment>
<feature type="signal peptide" evidence="5">
    <location>
        <begin position="1"/>
        <end position="21"/>
    </location>
</feature>
<dbReference type="InterPro" id="IPR051801">
    <property type="entry name" value="GH28_Enzymes"/>
</dbReference>
<sequence>MERIKVLILGCLSLVAFPMMAAMDVLSFGAKGDGKTLCTHAIQAAIDKAGVQGGEVRFPSGTYLTGTLILKDNVTLNLERGAVLLGSTRLEDYPPTPSHYISHINRYTHSCLIYAEGVKNIAIKGEGIIDGQGTHLNFKADENDVLKSILRRPYIIRAVSCEQIKVSGITLRNSPAWMQHYLNCTNILVDGITVLNHGNYNNDGIDIDNCKNVRIVNSNFDTDDDAICFKTTNATGKCENVVVANCIIASNCNALKWGTETNGAFLNFTVSNCALWRSEHPTIYDRDERTLGAIALETVDGALVDGIHIDNIVSNGFMTPIFIRLADRGRNYYDGGPSQTAGILRNISISNMTAKMYGLVTSSISGLVNHPVENVSLNNIHIICEGGGSEEDAHRRNMGDRNKEYPETLIFADAPAYGFFIRNVEGLRMQNIFLESQSEDPRSALYCENVENMSLHRFTFENPEPGAPLIILNQCANIQISGNLPVGINNTLLQVEGSANRRITLYNNDLSVYRQPVLFKRGARNDAVKCLDSF</sequence>
<dbReference type="InterPro" id="IPR012334">
    <property type="entry name" value="Pectin_lyas_fold"/>
</dbReference>
<proteinExistence type="inferred from homology"/>
<evidence type="ECO:0000256" key="1">
    <source>
        <dbReference type="ARBA" id="ARBA00008834"/>
    </source>
</evidence>
<keyword evidence="7" id="KW-1185">Reference proteome</keyword>
<dbReference type="Proteomes" id="UP000600600">
    <property type="component" value="Unassembled WGS sequence"/>
</dbReference>
<dbReference type="PANTHER" id="PTHR31339">
    <property type="entry name" value="PECTIN LYASE-RELATED"/>
    <property type="match status" value="1"/>
</dbReference>
<feature type="chain" id="PRO_5046541125" evidence="5">
    <location>
        <begin position="22"/>
        <end position="534"/>
    </location>
</feature>
<protein>
    <submittedName>
        <fullName evidence="6">Glycoside hydrolase</fullName>
    </submittedName>
</protein>
<name>A0ABR7C8L9_9BACE</name>
<keyword evidence="2 4" id="KW-0378">Hydrolase</keyword>
<dbReference type="RefSeq" id="WP_186966732.1">
    <property type="nucleotide sequence ID" value="NZ_JACOOE010000002.1"/>
</dbReference>
<evidence type="ECO:0000256" key="5">
    <source>
        <dbReference type="SAM" id="SignalP"/>
    </source>
</evidence>
<dbReference type="PANTHER" id="PTHR31339:SF9">
    <property type="entry name" value="PLASMIN AND FIBRONECTIN-BINDING PROTEIN A"/>
    <property type="match status" value="1"/>
</dbReference>
<keyword evidence="3 4" id="KW-0326">Glycosidase</keyword>
<keyword evidence="5" id="KW-0732">Signal</keyword>
<evidence type="ECO:0000256" key="2">
    <source>
        <dbReference type="ARBA" id="ARBA00022801"/>
    </source>
</evidence>
<organism evidence="6 7">
    <name type="scientific">Bacteroides difficilis</name>
    <dbReference type="NCBI Taxonomy" id="2763021"/>
    <lineage>
        <taxon>Bacteria</taxon>
        <taxon>Pseudomonadati</taxon>
        <taxon>Bacteroidota</taxon>
        <taxon>Bacteroidia</taxon>
        <taxon>Bacteroidales</taxon>
        <taxon>Bacteroidaceae</taxon>
        <taxon>Bacteroides</taxon>
    </lineage>
</organism>
<dbReference type="Pfam" id="PF00295">
    <property type="entry name" value="Glyco_hydro_28"/>
    <property type="match status" value="1"/>
</dbReference>